<name>A0A125W4F6_ENTFL</name>
<dbReference type="Proteomes" id="UP000004846">
    <property type="component" value="Unassembled WGS sequence"/>
</dbReference>
<evidence type="ECO:0000313" key="2">
    <source>
        <dbReference type="EMBL" id="EFM82300.1"/>
    </source>
</evidence>
<dbReference type="InterPro" id="IPR007921">
    <property type="entry name" value="CHAP_dom"/>
</dbReference>
<dbReference type="HOGENOM" id="CLU_065111_0_0_9"/>
<dbReference type="AlphaFoldDB" id="A0A125W4F6"/>
<dbReference type="PROSITE" id="PS50911">
    <property type="entry name" value="CHAP"/>
    <property type="match status" value="1"/>
</dbReference>
<organism evidence="2 3">
    <name type="scientific">Enterococcus faecalis TX4248</name>
    <dbReference type="NCBI Taxonomy" id="749495"/>
    <lineage>
        <taxon>Bacteria</taxon>
        <taxon>Bacillati</taxon>
        <taxon>Bacillota</taxon>
        <taxon>Bacilli</taxon>
        <taxon>Lactobacillales</taxon>
        <taxon>Enterococcaceae</taxon>
        <taxon>Enterococcus</taxon>
    </lineage>
</organism>
<sequence length="342" mass="37115">MKKLGKVLIVSCFIFILPFLLFLGVFSSSESGDSSQFQPATPQEKVALEVSNYVTSHGGTLQFASAWIGNMEHESGLNPARIQSDLAFNPSIAYNASLGGYGIGLGQWDSGRRVNLLNFAKSQKKEWESVALQMDFAWNKDGSDSDLLKRMSKSKDVNTLAVDILKLWERAGTKDDPAEQVKRKASANNWYKRLSTGSMGGGSANVGGGKIDALEKVMGQTINGGQCYGLSAFFVEKQGGLQMMGTGHMFASEIGNDYPWSSIGWTVIKNPNYSDIKAGDVINFGQGGVATSIYGHTGIVASVEGKNKFTTYEQNAEQGQIVAKYSRTWGLDFPHVTSIVRK</sequence>
<gene>
    <name evidence="2" type="ORF">HMPREF9498_02027</name>
</gene>
<dbReference type="RefSeq" id="WP_002402332.1">
    <property type="nucleotide sequence ID" value="NZ_GL454464.1"/>
</dbReference>
<comment type="caution">
    <text evidence="2">The sequence shown here is derived from an EMBL/GenBank/DDBJ whole genome shotgun (WGS) entry which is preliminary data.</text>
</comment>
<dbReference type="InterPro" id="IPR038765">
    <property type="entry name" value="Papain-like_cys_pep_sf"/>
</dbReference>
<accession>A0A125W4F6</accession>
<protein>
    <submittedName>
        <fullName evidence="2">CHAP domain protein</fullName>
    </submittedName>
</protein>
<dbReference type="Gene3D" id="1.10.530.10">
    <property type="match status" value="1"/>
</dbReference>
<evidence type="ECO:0000259" key="1">
    <source>
        <dbReference type="PROSITE" id="PS50911"/>
    </source>
</evidence>
<dbReference type="SUPFAM" id="SSF54001">
    <property type="entry name" value="Cysteine proteinases"/>
    <property type="match status" value="1"/>
</dbReference>
<dbReference type="Pfam" id="PF18013">
    <property type="entry name" value="Phage_lysozyme2"/>
    <property type="match status" value="1"/>
</dbReference>
<feature type="domain" description="Peptidase C51" evidence="1">
    <location>
        <begin position="202"/>
        <end position="335"/>
    </location>
</feature>
<proteinExistence type="predicted"/>
<dbReference type="Pfam" id="PF05257">
    <property type="entry name" value="CHAP"/>
    <property type="match status" value="1"/>
</dbReference>
<dbReference type="Gene3D" id="3.90.1720.10">
    <property type="entry name" value="endopeptidase domain like (from Nostoc punctiforme)"/>
    <property type="match status" value="1"/>
</dbReference>
<dbReference type="EMBL" id="AEBR01000067">
    <property type="protein sequence ID" value="EFM82300.1"/>
    <property type="molecule type" value="Genomic_DNA"/>
</dbReference>
<evidence type="ECO:0000313" key="3">
    <source>
        <dbReference type="Proteomes" id="UP000004846"/>
    </source>
</evidence>
<dbReference type="InterPro" id="IPR041219">
    <property type="entry name" value="Phage_lysozyme2"/>
</dbReference>
<reference evidence="2 3" key="1">
    <citation type="submission" date="2010-07" db="EMBL/GenBank/DDBJ databases">
        <authorList>
            <person name="Sid Ahmed O."/>
        </authorList>
    </citation>
    <scope>NUCLEOTIDE SEQUENCE [LARGE SCALE GENOMIC DNA]</scope>
    <source>
        <strain evidence="2 3">TX4248</strain>
    </source>
</reference>